<feature type="region of interest" description="Disordered" evidence="2">
    <location>
        <begin position="1"/>
        <end position="24"/>
    </location>
</feature>
<name>A0A654ESG4_ARATH</name>
<evidence type="ECO:0000256" key="2">
    <source>
        <dbReference type="SAM" id="MobiDB-lite"/>
    </source>
</evidence>
<keyword evidence="1" id="KW-0175">Coiled coil</keyword>
<evidence type="ECO:0000313" key="4">
    <source>
        <dbReference type="Proteomes" id="UP000426265"/>
    </source>
</evidence>
<accession>A0A654ESG4</accession>
<dbReference type="Proteomes" id="UP000426265">
    <property type="component" value="Unassembled WGS sequence"/>
</dbReference>
<proteinExistence type="predicted"/>
<feature type="region of interest" description="Disordered" evidence="2">
    <location>
        <begin position="175"/>
        <end position="194"/>
    </location>
</feature>
<feature type="region of interest" description="Disordered" evidence="2">
    <location>
        <begin position="578"/>
        <end position="626"/>
    </location>
</feature>
<organism evidence="3 4">
    <name type="scientific">Arabidopsis thaliana</name>
    <name type="common">Mouse-ear cress</name>
    <dbReference type="NCBI Taxonomy" id="3702"/>
    <lineage>
        <taxon>Eukaryota</taxon>
        <taxon>Viridiplantae</taxon>
        <taxon>Streptophyta</taxon>
        <taxon>Embryophyta</taxon>
        <taxon>Tracheophyta</taxon>
        <taxon>Spermatophyta</taxon>
        <taxon>Magnoliopsida</taxon>
        <taxon>eudicotyledons</taxon>
        <taxon>Gunneridae</taxon>
        <taxon>Pentapetalae</taxon>
        <taxon>rosids</taxon>
        <taxon>malvids</taxon>
        <taxon>Brassicales</taxon>
        <taxon>Brassicaceae</taxon>
        <taxon>Camelineae</taxon>
        <taxon>Arabidopsis</taxon>
    </lineage>
</organism>
<dbReference type="ExpressionAtlas" id="A0A654ESG4">
    <property type="expression patterns" value="differential"/>
</dbReference>
<dbReference type="AlphaFoldDB" id="A0A654ESG4"/>
<evidence type="ECO:0000313" key="3">
    <source>
        <dbReference type="EMBL" id="VYS52246.1"/>
    </source>
</evidence>
<dbReference type="InterPro" id="IPR021704">
    <property type="entry name" value="DUF3287"/>
</dbReference>
<evidence type="ECO:0000256" key="1">
    <source>
        <dbReference type="SAM" id="Coils"/>
    </source>
</evidence>
<feature type="compositionally biased region" description="Basic and acidic residues" evidence="2">
    <location>
        <begin position="304"/>
        <end position="314"/>
    </location>
</feature>
<gene>
    <name evidence="3" type="ORF">AN1_LOCUS7708</name>
</gene>
<feature type="compositionally biased region" description="Basic and acidic residues" evidence="2">
    <location>
        <begin position="616"/>
        <end position="626"/>
    </location>
</feature>
<protein>
    <submittedName>
        <fullName evidence="3">Uncharacterized protein</fullName>
    </submittedName>
</protein>
<dbReference type="EMBL" id="CACRSJ010000105">
    <property type="protein sequence ID" value="VYS52246.1"/>
    <property type="molecule type" value="Genomic_DNA"/>
</dbReference>
<reference evidence="3 4" key="1">
    <citation type="submission" date="2019-11" db="EMBL/GenBank/DDBJ databases">
        <authorList>
            <person name="Jiao W.-B."/>
            <person name="Schneeberger K."/>
        </authorList>
    </citation>
    <scope>NUCLEOTIDE SEQUENCE [LARGE SCALE GENOMIC DNA]</scope>
    <source>
        <strain evidence="4">cv. An-1</strain>
    </source>
</reference>
<feature type="compositionally biased region" description="Acidic residues" evidence="2">
    <location>
        <begin position="580"/>
        <end position="591"/>
    </location>
</feature>
<feature type="compositionally biased region" description="Basic residues" evidence="2">
    <location>
        <begin position="254"/>
        <end position="268"/>
    </location>
</feature>
<dbReference type="Pfam" id="PF11690">
    <property type="entry name" value="DUF3287"/>
    <property type="match status" value="1"/>
</dbReference>
<sequence>MDGKKKEKPAAQFHSVAKPEESSTLYRSRGNLCNDICTRPNDIAGPHYMSTCTLQSLERLKELCRIPPEIMAESKTHGPMESHGVPGGPSLRLGLLLGNSWNCPAPTNPQPSLNYLGDHNCYGGSRIRYRAFIAQTLSTEEFIELFKIVFEGKTLWNSFTLDRFIEANHKLRMSPPGQLHQLPPPPSLSQGTSSRALASRCNVLSKPMVEACEVNKAFLATTIDKKEYSRTLLLDNGSAERARSADAFRSTLRHERHGGRSPRRKRSPHRDSPRSSPRGGLSSEPIGNLVRKKRDRPARGSSSPRRDKSKARTFDRWRPEFENASYSMLTIHRRQKLEDQVDHLSSELMESNGELQDQYRRHDKLQDELSVAQDRLSESESAAYTLNNQFTELMAKYKAIAKLRDAELAKLALKARKEVKGRGIELIQGAILFIQNEKARSELESNIKEHEINLLLLDQVHEEDFSEDPLFLSGDDFEPPGVLFPHTAFHFPPKDKKEAYDHMDKVVNKHHRLCLKRQTLEARIARVERKVKAMESDPFQWELRNFDCVAKIPTMLWMYLHARGQVLGLVNAHVEVVPSESEEDNEEEDIDPSNCVKNEPKVDDKNEASTSNAESVMKEHVPKPLP</sequence>
<feature type="compositionally biased region" description="Low complexity" evidence="2">
    <location>
        <begin position="274"/>
        <end position="283"/>
    </location>
</feature>
<feature type="compositionally biased region" description="Basic and acidic residues" evidence="2">
    <location>
        <begin position="598"/>
        <end position="607"/>
    </location>
</feature>
<feature type="coiled-coil region" evidence="1">
    <location>
        <begin position="334"/>
        <end position="382"/>
    </location>
</feature>
<feature type="region of interest" description="Disordered" evidence="2">
    <location>
        <begin position="239"/>
        <end position="314"/>
    </location>
</feature>